<keyword evidence="5 7" id="KW-0456">Lyase</keyword>
<comment type="catalytic activity">
    <reaction evidence="7">
        <text>a peptidoglycan chain = a peptidoglycan chain with N-acetyl-1,6-anhydromuramyl-[peptide] at the reducing end + a peptidoglycan chain with N-acetylglucosamine at the non-reducing end.</text>
        <dbReference type="EC" id="4.2.2.29"/>
    </reaction>
</comment>
<evidence type="ECO:0000256" key="2">
    <source>
        <dbReference type="ARBA" id="ARBA00022692"/>
    </source>
</evidence>
<comment type="function">
    <text evidence="7">Functions as a peptidoglycan terminase that cleaves nascent peptidoglycan strands endolytically to terminate their elongation.</text>
</comment>
<keyword evidence="6 7" id="KW-0961">Cell wall biogenesis/degradation</keyword>
<gene>
    <name evidence="7" type="primary">mltG</name>
    <name evidence="9" type="ordered locus">Rvan_0933</name>
</gene>
<dbReference type="GO" id="GO:0005886">
    <property type="term" value="C:plasma membrane"/>
    <property type="evidence" value="ECO:0007669"/>
    <property type="project" value="UniProtKB-SubCell"/>
</dbReference>
<dbReference type="GO" id="GO:0009252">
    <property type="term" value="P:peptidoglycan biosynthetic process"/>
    <property type="evidence" value="ECO:0007669"/>
    <property type="project" value="UniProtKB-UniRule"/>
</dbReference>
<comment type="subcellular location">
    <subcellularLocation>
        <location evidence="7">Cell inner membrane</location>
        <topology evidence="7">Single-pass membrane protein</topology>
    </subcellularLocation>
</comment>
<dbReference type="Gene3D" id="3.30.1490.480">
    <property type="entry name" value="Endolytic murein transglycosylase"/>
    <property type="match status" value="1"/>
</dbReference>
<dbReference type="Gene3D" id="3.30.160.60">
    <property type="entry name" value="Classic Zinc Finger"/>
    <property type="match status" value="1"/>
</dbReference>
<reference evidence="10" key="1">
    <citation type="journal article" date="2011" name="J. Bacteriol.">
        <title>Genome sequences of eight morphologically diverse alphaproteobacteria.</title>
        <authorList>
            <consortium name="US DOE Joint Genome Institute"/>
            <person name="Brown P.J."/>
            <person name="Kysela D.T."/>
            <person name="Buechlein A."/>
            <person name="Hemmerich C."/>
            <person name="Brun Y.V."/>
        </authorList>
    </citation>
    <scope>NUCLEOTIDE SEQUENCE [LARGE SCALE GENOMIC DNA]</scope>
    <source>
        <strain evidence="10">ATCC 17100 / ATH 3.1.1 / DSM 162 / LMG 4299</strain>
    </source>
</reference>
<dbReference type="eggNOG" id="COG1559">
    <property type="taxonomic scope" value="Bacteria"/>
</dbReference>
<evidence type="ECO:0000313" key="10">
    <source>
        <dbReference type="Proteomes" id="UP000001399"/>
    </source>
</evidence>
<dbReference type="KEGG" id="rva:Rvan_0933"/>
<accession>E3I2C5</accession>
<keyword evidence="3 7" id="KW-1133">Transmembrane helix</keyword>
<feature type="region of interest" description="Disordered" evidence="8">
    <location>
        <begin position="1"/>
        <end position="52"/>
    </location>
</feature>
<evidence type="ECO:0000256" key="7">
    <source>
        <dbReference type="HAMAP-Rule" id="MF_02065"/>
    </source>
</evidence>
<dbReference type="PANTHER" id="PTHR30518">
    <property type="entry name" value="ENDOLYTIC MUREIN TRANSGLYCOSYLASE"/>
    <property type="match status" value="1"/>
</dbReference>
<feature type="transmembrane region" description="Helical" evidence="7">
    <location>
        <begin position="60"/>
        <end position="82"/>
    </location>
</feature>
<dbReference type="GO" id="GO:0008932">
    <property type="term" value="F:lytic endotransglycosylase activity"/>
    <property type="evidence" value="ECO:0007669"/>
    <property type="project" value="UniProtKB-UniRule"/>
</dbReference>
<proteinExistence type="inferred from homology"/>
<keyword evidence="2 7" id="KW-0812">Transmembrane</keyword>
<dbReference type="Proteomes" id="UP000001399">
    <property type="component" value="Chromosome"/>
</dbReference>
<dbReference type="OrthoDB" id="9814591at2"/>
<dbReference type="EMBL" id="CP002292">
    <property type="protein sequence ID" value="ADP70209.1"/>
    <property type="molecule type" value="Genomic_DNA"/>
</dbReference>
<dbReference type="AlphaFoldDB" id="E3I2C5"/>
<dbReference type="NCBIfam" id="TIGR00247">
    <property type="entry name" value="endolytic transglycosylase MltG"/>
    <property type="match status" value="1"/>
</dbReference>
<protein>
    <recommendedName>
        <fullName evidence="7">Endolytic murein transglycosylase</fullName>
        <ecNumber evidence="7">4.2.2.29</ecNumber>
    </recommendedName>
    <alternativeName>
        <fullName evidence="7">Peptidoglycan lytic transglycosylase</fullName>
    </alternativeName>
    <alternativeName>
        <fullName evidence="7">Peptidoglycan polymerization terminase</fullName>
    </alternativeName>
</protein>
<keyword evidence="10" id="KW-1185">Reference proteome</keyword>
<keyword evidence="4 7" id="KW-0472">Membrane</keyword>
<organism evidence="9 10">
    <name type="scientific">Rhodomicrobium vannielii (strain ATCC 17100 / DSM 162 / LMG 4299 / NCIMB 10020 / ATH 3.1.1)</name>
    <dbReference type="NCBI Taxonomy" id="648757"/>
    <lineage>
        <taxon>Bacteria</taxon>
        <taxon>Pseudomonadati</taxon>
        <taxon>Pseudomonadota</taxon>
        <taxon>Alphaproteobacteria</taxon>
        <taxon>Hyphomicrobiales</taxon>
        <taxon>Hyphomicrobiaceae</taxon>
        <taxon>Rhodomicrobium</taxon>
    </lineage>
</organism>
<comment type="similarity">
    <text evidence="7">Belongs to the transglycosylase MltG family.</text>
</comment>
<dbReference type="STRING" id="648757.Rvan_0933"/>
<evidence type="ECO:0000256" key="8">
    <source>
        <dbReference type="SAM" id="MobiDB-lite"/>
    </source>
</evidence>
<dbReference type="EC" id="4.2.2.29" evidence="7"/>
<feature type="compositionally biased region" description="Basic and acidic residues" evidence="8">
    <location>
        <begin position="38"/>
        <end position="50"/>
    </location>
</feature>
<evidence type="ECO:0000256" key="1">
    <source>
        <dbReference type="ARBA" id="ARBA00022475"/>
    </source>
</evidence>
<evidence type="ECO:0000256" key="3">
    <source>
        <dbReference type="ARBA" id="ARBA00022989"/>
    </source>
</evidence>
<dbReference type="HOGENOM" id="CLU_025574_0_0_5"/>
<sequence>MPGDYYNANGNSRYSKNAAYRGQRDYSVLPRSPSEALEPERAPEPPEGSRGRRQNPIVVFLNRLLTFLLVLLIAVGATSYVVRLQFDKPGPLAYPTVFVVPRGEGVSAIARRLEQEGIINDRWTFFIAARYFKVHDKIKAGEYNIKAEASLRDVLDTLVEGKSILYSVSVPEGLTSWQVIERLKANPDLVGDILEIPPEGSLLPDTYRFARGTSRDELIRRMQGEQKKFIEGLWATRSRDLALTTPEQVINLAAIVEKEASRADERPRVAAVYLNRLKKRMRLEADPTIIYGASGGKGTLGRPILRSEVEDETNPYNTYRNAGLPPTPIANPGRAAIEAVLKPARSSDLFFVADGTGAHVFAESYSDHQKNVARWRAIERNQREERAADPAADAVALDKLQAVDIPLPQRNPHR</sequence>
<keyword evidence="1 7" id="KW-1003">Cell membrane</keyword>
<evidence type="ECO:0000313" key="9">
    <source>
        <dbReference type="EMBL" id="ADP70209.1"/>
    </source>
</evidence>
<dbReference type="GO" id="GO:0071555">
    <property type="term" value="P:cell wall organization"/>
    <property type="evidence" value="ECO:0007669"/>
    <property type="project" value="UniProtKB-KW"/>
</dbReference>
<evidence type="ECO:0000256" key="4">
    <source>
        <dbReference type="ARBA" id="ARBA00023136"/>
    </source>
</evidence>
<dbReference type="InterPro" id="IPR003770">
    <property type="entry name" value="MLTG-like"/>
</dbReference>
<evidence type="ECO:0000256" key="6">
    <source>
        <dbReference type="ARBA" id="ARBA00023316"/>
    </source>
</evidence>
<name>E3I2C5_RHOVT</name>
<keyword evidence="7" id="KW-0997">Cell inner membrane</keyword>
<feature type="site" description="Important for catalytic activity" evidence="7">
    <location>
        <position position="259"/>
    </location>
</feature>
<evidence type="ECO:0000256" key="5">
    <source>
        <dbReference type="ARBA" id="ARBA00023239"/>
    </source>
</evidence>
<dbReference type="HAMAP" id="MF_02065">
    <property type="entry name" value="MltG"/>
    <property type="match status" value="1"/>
</dbReference>
<dbReference type="Pfam" id="PF02618">
    <property type="entry name" value="YceG"/>
    <property type="match status" value="1"/>
</dbReference>
<dbReference type="PANTHER" id="PTHR30518:SF2">
    <property type="entry name" value="ENDOLYTIC MUREIN TRANSGLYCOSYLASE"/>
    <property type="match status" value="1"/>
</dbReference>
<dbReference type="CDD" id="cd08010">
    <property type="entry name" value="MltG_like"/>
    <property type="match status" value="1"/>
</dbReference>
<dbReference type="RefSeq" id="WP_013418613.1">
    <property type="nucleotide sequence ID" value="NC_014664.1"/>
</dbReference>